<evidence type="ECO:0000313" key="3">
    <source>
        <dbReference type="Proteomes" id="UP001165080"/>
    </source>
</evidence>
<dbReference type="EMBL" id="BRXU01000020">
    <property type="protein sequence ID" value="GLC57777.1"/>
    <property type="molecule type" value="Genomic_DNA"/>
</dbReference>
<sequence>MNTFTTRIQPAFKKGFFTLDPDPDPAPETTLGWCESCVKTDMMFKGGGDNHLRGPGVIGDGDDDDDGGGGGGSGGGGGGSSEECEAGPARPHVGGVSGVGCELTTT</sequence>
<reference evidence="2 3" key="1">
    <citation type="journal article" date="2023" name="Commun. Biol.">
        <title>Reorganization of the ancestral sex-determining regions during the evolution of trioecy in Pleodorina starrii.</title>
        <authorList>
            <person name="Takahashi K."/>
            <person name="Suzuki S."/>
            <person name="Kawai-Toyooka H."/>
            <person name="Yamamoto K."/>
            <person name="Hamaji T."/>
            <person name="Ootsuki R."/>
            <person name="Yamaguchi H."/>
            <person name="Kawachi M."/>
            <person name="Higashiyama T."/>
            <person name="Nozaki H."/>
        </authorList>
    </citation>
    <scope>NUCLEOTIDE SEQUENCE [LARGE SCALE GENOMIC DNA]</scope>
    <source>
        <strain evidence="2 3">NIES-4479</strain>
    </source>
</reference>
<organism evidence="2 3">
    <name type="scientific">Pleodorina starrii</name>
    <dbReference type="NCBI Taxonomy" id="330485"/>
    <lineage>
        <taxon>Eukaryota</taxon>
        <taxon>Viridiplantae</taxon>
        <taxon>Chlorophyta</taxon>
        <taxon>core chlorophytes</taxon>
        <taxon>Chlorophyceae</taxon>
        <taxon>CS clade</taxon>
        <taxon>Chlamydomonadales</taxon>
        <taxon>Volvocaceae</taxon>
        <taxon>Pleodorina</taxon>
    </lineage>
</organism>
<comment type="caution">
    <text evidence="2">The sequence shown here is derived from an EMBL/GenBank/DDBJ whole genome shotgun (WGS) entry which is preliminary data.</text>
</comment>
<dbReference type="Proteomes" id="UP001165080">
    <property type="component" value="Unassembled WGS sequence"/>
</dbReference>
<protein>
    <submittedName>
        <fullName evidence="2">Uncharacterized protein</fullName>
    </submittedName>
</protein>
<feature type="compositionally biased region" description="Gly residues" evidence="1">
    <location>
        <begin position="68"/>
        <end position="80"/>
    </location>
</feature>
<feature type="region of interest" description="Disordered" evidence="1">
    <location>
        <begin position="45"/>
        <end position="106"/>
    </location>
</feature>
<dbReference type="AlphaFoldDB" id="A0A9W6F5Z9"/>
<accession>A0A9W6F5Z9</accession>
<name>A0A9W6F5Z9_9CHLO</name>
<keyword evidence="3" id="KW-1185">Reference proteome</keyword>
<evidence type="ECO:0000313" key="2">
    <source>
        <dbReference type="EMBL" id="GLC57777.1"/>
    </source>
</evidence>
<gene>
    <name evidence="2" type="primary">PLEST009115</name>
    <name evidence="2" type="ORF">PLESTB_001265600</name>
</gene>
<proteinExistence type="predicted"/>
<evidence type="ECO:0000256" key="1">
    <source>
        <dbReference type="SAM" id="MobiDB-lite"/>
    </source>
</evidence>